<gene>
    <name evidence="9" type="ORF">CBR_g48605</name>
</gene>
<dbReference type="InterPro" id="IPR041588">
    <property type="entry name" value="Integrase_H2C2"/>
</dbReference>
<evidence type="ECO:0000259" key="8">
    <source>
        <dbReference type="Pfam" id="PF17921"/>
    </source>
</evidence>
<dbReference type="Gene3D" id="1.10.340.70">
    <property type="match status" value="1"/>
</dbReference>
<keyword evidence="2" id="KW-0548">Nucleotidyltransferase</keyword>
<dbReference type="GO" id="GO:0016787">
    <property type="term" value="F:hydrolase activity"/>
    <property type="evidence" value="ECO:0007669"/>
    <property type="project" value="UniProtKB-KW"/>
</dbReference>
<dbReference type="AlphaFoldDB" id="A0A388M3C7"/>
<dbReference type="PANTHER" id="PTHR37984:SF5">
    <property type="entry name" value="PROTEIN NYNRIN-LIKE"/>
    <property type="match status" value="1"/>
</dbReference>
<dbReference type="Gene3D" id="3.10.20.370">
    <property type="match status" value="1"/>
</dbReference>
<dbReference type="OrthoDB" id="5425374at2759"/>
<evidence type="ECO:0000256" key="4">
    <source>
        <dbReference type="ARBA" id="ARBA00022759"/>
    </source>
</evidence>
<evidence type="ECO:0000256" key="5">
    <source>
        <dbReference type="ARBA" id="ARBA00022801"/>
    </source>
</evidence>
<dbReference type="InterPro" id="IPR043502">
    <property type="entry name" value="DNA/RNA_pol_sf"/>
</dbReference>
<dbReference type="Gramene" id="GBG88995">
    <property type="protein sequence ID" value="GBG88995"/>
    <property type="gene ID" value="CBR_g48605"/>
</dbReference>
<dbReference type="SUPFAM" id="SSF56672">
    <property type="entry name" value="DNA/RNA polymerases"/>
    <property type="match status" value="1"/>
</dbReference>
<dbReference type="Proteomes" id="UP000265515">
    <property type="component" value="Unassembled WGS sequence"/>
</dbReference>
<dbReference type="Pfam" id="PF17921">
    <property type="entry name" value="Integrase_H2C2"/>
    <property type="match status" value="1"/>
</dbReference>
<keyword evidence="5" id="KW-0378">Hydrolase</keyword>
<keyword evidence="3" id="KW-0540">Nuclease</keyword>
<evidence type="ECO:0000313" key="10">
    <source>
        <dbReference type="Proteomes" id="UP000265515"/>
    </source>
</evidence>
<organism evidence="9 10">
    <name type="scientific">Chara braunii</name>
    <name type="common">Braun's stonewort</name>
    <dbReference type="NCBI Taxonomy" id="69332"/>
    <lineage>
        <taxon>Eukaryota</taxon>
        <taxon>Viridiplantae</taxon>
        <taxon>Streptophyta</taxon>
        <taxon>Charophyceae</taxon>
        <taxon>Charales</taxon>
        <taxon>Characeae</taxon>
        <taxon>Chara</taxon>
    </lineage>
</organism>
<accession>A0A388M3C7</accession>
<feature type="domain" description="Reverse transcriptase RNase H-like" evidence="7">
    <location>
        <begin position="194"/>
        <end position="296"/>
    </location>
</feature>
<evidence type="ECO:0000313" key="9">
    <source>
        <dbReference type="EMBL" id="GBG88995.1"/>
    </source>
</evidence>
<dbReference type="PANTHER" id="PTHR37984">
    <property type="entry name" value="PROTEIN CBG26694"/>
    <property type="match status" value="1"/>
</dbReference>
<keyword evidence="6" id="KW-0695">RNA-directed DNA polymerase</keyword>
<name>A0A388M3C7_CHABU</name>
<dbReference type="FunFam" id="3.10.20.370:FF:000001">
    <property type="entry name" value="Retrovirus-related Pol polyprotein from transposon 17.6-like protein"/>
    <property type="match status" value="1"/>
</dbReference>
<evidence type="ECO:0000259" key="7">
    <source>
        <dbReference type="Pfam" id="PF17917"/>
    </source>
</evidence>
<keyword evidence="1" id="KW-0808">Transferase</keyword>
<feature type="domain" description="Integrase zinc-binding" evidence="8">
    <location>
        <begin position="422"/>
        <end position="476"/>
    </location>
</feature>
<comment type="caution">
    <text evidence="9">The sequence shown here is derived from an EMBL/GenBank/DDBJ whole genome shotgun (WGS) entry which is preliminary data.</text>
</comment>
<protein>
    <recommendedName>
        <fullName evidence="11">Reverse transcriptase domain-containing protein</fullName>
    </recommendedName>
</protein>
<evidence type="ECO:0008006" key="11">
    <source>
        <dbReference type="Google" id="ProtNLM"/>
    </source>
</evidence>
<evidence type="ECO:0000256" key="3">
    <source>
        <dbReference type="ARBA" id="ARBA00022722"/>
    </source>
</evidence>
<sequence>MVIPMGWTNGVAVFQRAMIAVLKEFIPEKVEVFLDDFPIKGPVERDETKVFPGVRKFVAGHMSDVRDVLVKLDDANLTVSGTKSRWGVSSIKILGFICDKDGQRPDPEKLAKLMTWPSPLKSITEVRQFLGVVGYWRIFIKGYGEKAEPLTRLLRKTEGWIWGKEQAVAMEALKEEFREAGQVLGVSFFEDEESRPFIVSTDAGPYSVGGLLSQKHGEGKERPLRFESRTLNPDERNYSQFKKEVLGVLHCLKAFRHYLYGRRLLLRVDPTAVAAVLQKNFSLTDPTIARWMIHIRLYDYRVERISGSKNQVANGLSRLPFCEEDLPRLKEEEVSMAEGGVMKVAANRTQIAVSSREEEGASMTFLANLYDGKYRDIGLYLAGREAGTERVQQEALGYCLRGGHLFKRPTKFAIPMRVLCDPEEKRAVIEELHDGVVGGHRGVKGTFDEVRRLYWWDGQYMKVEKYCSTCEACQKRAMVR</sequence>
<dbReference type="EMBL" id="BFEA01000708">
    <property type="protein sequence ID" value="GBG88995.1"/>
    <property type="molecule type" value="Genomic_DNA"/>
</dbReference>
<keyword evidence="10" id="KW-1185">Reference proteome</keyword>
<dbReference type="Pfam" id="PF17917">
    <property type="entry name" value="RT_RNaseH"/>
    <property type="match status" value="1"/>
</dbReference>
<dbReference type="GO" id="GO:0003964">
    <property type="term" value="F:RNA-directed DNA polymerase activity"/>
    <property type="evidence" value="ECO:0007669"/>
    <property type="project" value="UniProtKB-KW"/>
</dbReference>
<evidence type="ECO:0000256" key="2">
    <source>
        <dbReference type="ARBA" id="ARBA00022695"/>
    </source>
</evidence>
<reference evidence="9 10" key="1">
    <citation type="journal article" date="2018" name="Cell">
        <title>The Chara Genome: Secondary Complexity and Implications for Plant Terrestrialization.</title>
        <authorList>
            <person name="Nishiyama T."/>
            <person name="Sakayama H."/>
            <person name="Vries J.D."/>
            <person name="Buschmann H."/>
            <person name="Saint-Marcoux D."/>
            <person name="Ullrich K.K."/>
            <person name="Haas F.B."/>
            <person name="Vanderstraeten L."/>
            <person name="Becker D."/>
            <person name="Lang D."/>
            <person name="Vosolsobe S."/>
            <person name="Rombauts S."/>
            <person name="Wilhelmsson P.K.I."/>
            <person name="Janitza P."/>
            <person name="Kern R."/>
            <person name="Heyl A."/>
            <person name="Rumpler F."/>
            <person name="Villalobos L.I.A.C."/>
            <person name="Clay J.M."/>
            <person name="Skokan R."/>
            <person name="Toyoda A."/>
            <person name="Suzuki Y."/>
            <person name="Kagoshima H."/>
            <person name="Schijlen E."/>
            <person name="Tajeshwar N."/>
            <person name="Catarino B."/>
            <person name="Hetherington A.J."/>
            <person name="Saltykova A."/>
            <person name="Bonnot C."/>
            <person name="Breuninger H."/>
            <person name="Symeonidi A."/>
            <person name="Radhakrishnan G.V."/>
            <person name="Van Nieuwerburgh F."/>
            <person name="Deforce D."/>
            <person name="Chang C."/>
            <person name="Karol K.G."/>
            <person name="Hedrich R."/>
            <person name="Ulvskov P."/>
            <person name="Glockner G."/>
            <person name="Delwiche C.F."/>
            <person name="Petrasek J."/>
            <person name="Van de Peer Y."/>
            <person name="Friml J."/>
            <person name="Beilby M."/>
            <person name="Dolan L."/>
            <person name="Kohara Y."/>
            <person name="Sugano S."/>
            <person name="Fujiyama A."/>
            <person name="Delaux P.-M."/>
            <person name="Quint M."/>
            <person name="TheiBen G."/>
            <person name="Hagemann M."/>
            <person name="Harholt J."/>
            <person name="Dunand C."/>
            <person name="Zachgo S."/>
            <person name="Langdale J."/>
            <person name="Maumus F."/>
            <person name="Straeten D.V.D."/>
            <person name="Gould S.B."/>
            <person name="Rensing S.A."/>
        </authorList>
    </citation>
    <scope>NUCLEOTIDE SEQUENCE [LARGE SCALE GENOMIC DNA]</scope>
    <source>
        <strain evidence="9 10">S276</strain>
    </source>
</reference>
<dbReference type="InterPro" id="IPR041373">
    <property type="entry name" value="RT_RNaseH"/>
</dbReference>
<dbReference type="InterPro" id="IPR043128">
    <property type="entry name" value="Rev_trsase/Diguanyl_cyclase"/>
</dbReference>
<proteinExistence type="predicted"/>
<keyword evidence="4" id="KW-0255">Endonuclease</keyword>
<dbReference type="Gene3D" id="3.30.70.270">
    <property type="match status" value="2"/>
</dbReference>
<evidence type="ECO:0000256" key="6">
    <source>
        <dbReference type="ARBA" id="ARBA00022918"/>
    </source>
</evidence>
<dbReference type="InterPro" id="IPR050951">
    <property type="entry name" value="Retrovirus_Pol_polyprotein"/>
</dbReference>
<dbReference type="CDD" id="cd09274">
    <property type="entry name" value="RNase_HI_RT_Ty3"/>
    <property type="match status" value="1"/>
</dbReference>
<evidence type="ECO:0000256" key="1">
    <source>
        <dbReference type="ARBA" id="ARBA00022679"/>
    </source>
</evidence>
<dbReference type="GO" id="GO:0004519">
    <property type="term" value="F:endonuclease activity"/>
    <property type="evidence" value="ECO:0007669"/>
    <property type="project" value="UniProtKB-KW"/>
</dbReference>